<evidence type="ECO:0000256" key="2">
    <source>
        <dbReference type="ARBA" id="ARBA00022801"/>
    </source>
</evidence>
<sequence>MKLNTDRLKNNILKLGSIGRTMYGGITRLGFTDEYYKAADLFKELLEDAGLEVHIDKVGNVIGRKKGKKSEKIIMTGSHLDTVVNGGIFDGNMGAVAGLEFAYYIKENNIKLNHTIEIVGFNAEEGGEMGGTFGSRAMMGLIDLDKKGLVEKLGKYNLSIDDIKNSTIDTDRIKCFIEFHIEQGNILYENNIPIGIVSGIVGITRYKITALGESNHAGTTMMKGRKDAFQALAKLAVQSDDYISNVDDILVGTFGVVNIYPNMANVIPGKAEAILELRHMDQNVIDDTIERIKAIADSIDSAKFTFEKIISKKSCQCDKDIISIIDKVCKDNNIKYKTIHSGAGHDANAIAKKAPVGMIFVPSEKGKSHCPSEWTDWDDIEKGCEILFKTLLKIDEQI</sequence>
<dbReference type="PANTHER" id="PTHR32494:SF5">
    <property type="entry name" value="ALLANTOATE AMIDOHYDROLASE"/>
    <property type="match status" value="1"/>
</dbReference>
<dbReference type="Proteomes" id="UP000601171">
    <property type="component" value="Unassembled WGS sequence"/>
</dbReference>
<organism evidence="6 7">
    <name type="scientific">Paratissierella segnis</name>
    <dbReference type="NCBI Taxonomy" id="2763679"/>
    <lineage>
        <taxon>Bacteria</taxon>
        <taxon>Bacillati</taxon>
        <taxon>Bacillota</taxon>
        <taxon>Tissierellia</taxon>
        <taxon>Tissierellales</taxon>
        <taxon>Tissierellaceae</taxon>
        <taxon>Paratissierella</taxon>
    </lineage>
</organism>
<dbReference type="NCBIfam" id="TIGR01879">
    <property type="entry name" value="hydantase"/>
    <property type="match status" value="1"/>
</dbReference>
<dbReference type="GO" id="GO:0016813">
    <property type="term" value="F:hydrolase activity, acting on carbon-nitrogen (but not peptide) bonds, in linear amidines"/>
    <property type="evidence" value="ECO:0007669"/>
    <property type="project" value="InterPro"/>
</dbReference>
<dbReference type="AlphaFoldDB" id="A0A926EVA1"/>
<dbReference type="InterPro" id="IPR036264">
    <property type="entry name" value="Bact_exopeptidase_dim_dom"/>
</dbReference>
<dbReference type="Pfam" id="PF01546">
    <property type="entry name" value="Peptidase_M20"/>
    <property type="match status" value="1"/>
</dbReference>
<evidence type="ECO:0000313" key="7">
    <source>
        <dbReference type="Proteomes" id="UP000601171"/>
    </source>
</evidence>
<feature type="binding site" evidence="4">
    <location>
        <position position="278"/>
    </location>
    <ligand>
        <name>allantoate</name>
        <dbReference type="ChEBI" id="CHEBI:17536"/>
    </ligand>
</feature>
<dbReference type="InterPro" id="IPR002933">
    <property type="entry name" value="Peptidase_M20"/>
</dbReference>
<evidence type="ECO:0000313" key="6">
    <source>
        <dbReference type="EMBL" id="MBC8588938.1"/>
    </source>
</evidence>
<feature type="domain" description="Peptidase M20 dimerisation" evidence="5">
    <location>
        <begin position="201"/>
        <end position="299"/>
    </location>
</feature>
<keyword evidence="2" id="KW-0378">Hydrolase</keyword>
<proteinExistence type="inferred from homology"/>
<dbReference type="RefSeq" id="WP_262430396.1">
    <property type="nucleotide sequence ID" value="NZ_JACRTG010000029.1"/>
</dbReference>
<dbReference type="CDD" id="cd03884">
    <property type="entry name" value="M20_bAS"/>
    <property type="match status" value="1"/>
</dbReference>
<evidence type="ECO:0000256" key="1">
    <source>
        <dbReference type="ARBA" id="ARBA00006153"/>
    </source>
</evidence>
<dbReference type="Pfam" id="PF07687">
    <property type="entry name" value="M20_dimer"/>
    <property type="match status" value="1"/>
</dbReference>
<dbReference type="InterPro" id="IPR010158">
    <property type="entry name" value="Amidase_Cbmase"/>
</dbReference>
<dbReference type="Gene3D" id="3.40.630.10">
    <property type="entry name" value="Zn peptidases"/>
    <property type="match status" value="1"/>
</dbReference>
<dbReference type="SUPFAM" id="SSF53187">
    <property type="entry name" value="Zn-dependent exopeptidases"/>
    <property type="match status" value="1"/>
</dbReference>
<feature type="binding site" evidence="3">
    <location>
        <position position="125"/>
    </location>
    <ligand>
        <name>Zn(2+)</name>
        <dbReference type="ChEBI" id="CHEBI:29105"/>
        <label>2</label>
    </ligand>
</feature>
<dbReference type="InterPro" id="IPR011650">
    <property type="entry name" value="Peptidase_M20_dimer"/>
</dbReference>
<accession>A0A926EVA1</accession>
<dbReference type="Gene3D" id="3.30.70.360">
    <property type="match status" value="1"/>
</dbReference>
<name>A0A926EVA1_9FIRM</name>
<keyword evidence="7" id="KW-1185">Reference proteome</keyword>
<gene>
    <name evidence="6" type="ORF">H8707_12005</name>
</gene>
<feature type="binding site" evidence="3">
    <location>
        <position position="180"/>
    </location>
    <ligand>
        <name>Zn(2+)</name>
        <dbReference type="ChEBI" id="CHEBI:29105"/>
        <label>1</label>
    </ligand>
</feature>
<feature type="binding site" evidence="3">
    <location>
        <position position="79"/>
    </location>
    <ligand>
        <name>Zn(2+)</name>
        <dbReference type="ChEBI" id="CHEBI:29105"/>
        <label>1</label>
    </ligand>
</feature>
<dbReference type="NCBIfam" id="NF006771">
    <property type="entry name" value="PRK09290.1-5"/>
    <property type="match status" value="1"/>
</dbReference>
<protein>
    <submittedName>
        <fullName evidence="6">M20 family metallo-hydrolase</fullName>
    </submittedName>
</protein>
<dbReference type="GO" id="GO:0046872">
    <property type="term" value="F:metal ion binding"/>
    <property type="evidence" value="ECO:0007669"/>
    <property type="project" value="UniProtKB-KW"/>
</dbReference>
<evidence type="ECO:0000256" key="3">
    <source>
        <dbReference type="PIRSR" id="PIRSR001235-1"/>
    </source>
</evidence>
<feature type="binding site" evidence="4">
    <location>
        <position position="205"/>
    </location>
    <ligand>
        <name>allantoate</name>
        <dbReference type="ChEBI" id="CHEBI:17536"/>
    </ligand>
</feature>
<feature type="binding site" evidence="3">
    <location>
        <position position="369"/>
    </location>
    <ligand>
        <name>Zn(2+)</name>
        <dbReference type="ChEBI" id="CHEBI:29105"/>
        <label>2</label>
    </ligand>
</feature>
<comment type="cofactor">
    <cofactor evidence="3">
        <name>Zn(2+)</name>
        <dbReference type="ChEBI" id="CHEBI:29105"/>
    </cofactor>
    <text evidence="3">Binds 2 Zn(2+) ions per subunit.</text>
</comment>
<feature type="binding site" evidence="3">
    <location>
        <position position="90"/>
    </location>
    <ligand>
        <name>Zn(2+)</name>
        <dbReference type="ChEBI" id="CHEBI:29105"/>
        <label>2</label>
    </ligand>
</feature>
<dbReference type="EMBL" id="JACRTG010000029">
    <property type="protein sequence ID" value="MBC8588938.1"/>
    <property type="molecule type" value="Genomic_DNA"/>
</dbReference>
<comment type="similarity">
    <text evidence="1">Belongs to the peptidase M20 family.</text>
</comment>
<comment type="caution">
    <text evidence="6">The sequence shown here is derived from an EMBL/GenBank/DDBJ whole genome shotgun (WGS) entry which is preliminary data.</text>
</comment>
<evidence type="ECO:0000259" key="5">
    <source>
        <dbReference type="Pfam" id="PF07687"/>
    </source>
</evidence>
<reference evidence="6" key="1">
    <citation type="submission" date="2020-08" db="EMBL/GenBank/DDBJ databases">
        <title>Genome public.</title>
        <authorList>
            <person name="Liu C."/>
            <person name="Sun Q."/>
        </authorList>
    </citation>
    <scope>NUCLEOTIDE SEQUENCE</scope>
    <source>
        <strain evidence="6">BX21</strain>
    </source>
</reference>
<dbReference type="PANTHER" id="PTHR32494">
    <property type="entry name" value="ALLANTOATE DEIMINASE-RELATED"/>
    <property type="match status" value="1"/>
</dbReference>
<keyword evidence="3" id="KW-0479">Metal-binding</keyword>
<dbReference type="SUPFAM" id="SSF55031">
    <property type="entry name" value="Bacterial exopeptidase dimerisation domain"/>
    <property type="match status" value="1"/>
</dbReference>
<dbReference type="PIRSF" id="PIRSF001235">
    <property type="entry name" value="Amidase_carbamoylase"/>
    <property type="match status" value="1"/>
</dbReference>
<evidence type="ECO:0000256" key="4">
    <source>
        <dbReference type="PIRSR" id="PIRSR001235-2"/>
    </source>
</evidence>
<feature type="binding site" evidence="3">
    <location>
        <position position="90"/>
    </location>
    <ligand>
        <name>Zn(2+)</name>
        <dbReference type="ChEBI" id="CHEBI:29105"/>
        <label>1</label>
    </ligand>
</feature>
<keyword evidence="3" id="KW-0862">Zinc</keyword>
<feature type="binding site" evidence="4">
    <location>
        <position position="265"/>
    </location>
    <ligand>
        <name>allantoate</name>
        <dbReference type="ChEBI" id="CHEBI:17536"/>
    </ligand>
</feature>